<dbReference type="SUPFAM" id="SSF53098">
    <property type="entry name" value="Ribonuclease H-like"/>
    <property type="match status" value="1"/>
</dbReference>
<dbReference type="EMBL" id="NJGD01000025">
    <property type="protein sequence ID" value="PJR10224.1"/>
    <property type="molecule type" value="Genomic_DNA"/>
</dbReference>
<dbReference type="Pfam" id="PF00929">
    <property type="entry name" value="RNase_T"/>
    <property type="match status" value="1"/>
</dbReference>
<evidence type="ECO:0000313" key="3">
    <source>
        <dbReference type="Proteomes" id="UP000231987"/>
    </source>
</evidence>
<sequence length="236" mass="26396">MASQLDMFASPPELSDDVVVKLRGPLKLRVRRPLDGESMARLLEESGSYRVLRKLVGRQIVDSPRPGFPRIGVIVDTETTGLDHSKDEIIEIGAVAFTFDDEGHIGGVTGVYGGLQQPTISIPPEINRLTSITDEMVAGQMIDVGSLRALLDPADLVIAHNAAIYVEHSPFEMKDHLKARGYRWSDGSDGRPRSWWIEIDEERLAAELAFLRSEIYRWEEADPPVKRLTAFDRYKA</sequence>
<evidence type="ECO:0000259" key="1">
    <source>
        <dbReference type="SMART" id="SM00479"/>
    </source>
</evidence>
<dbReference type="GO" id="GO:0004527">
    <property type="term" value="F:exonuclease activity"/>
    <property type="evidence" value="ECO:0007669"/>
    <property type="project" value="UniProtKB-ARBA"/>
</dbReference>
<evidence type="ECO:0000313" key="2">
    <source>
        <dbReference type="EMBL" id="PJR10224.1"/>
    </source>
</evidence>
<dbReference type="GO" id="GO:0006259">
    <property type="term" value="P:DNA metabolic process"/>
    <property type="evidence" value="ECO:0007669"/>
    <property type="project" value="UniProtKB-ARBA"/>
</dbReference>
<organism evidence="2 3">
    <name type="scientific">Rhizobium meliloti</name>
    <name type="common">Ensifer meliloti</name>
    <name type="synonym">Sinorhizobium meliloti</name>
    <dbReference type="NCBI Taxonomy" id="382"/>
    <lineage>
        <taxon>Bacteria</taxon>
        <taxon>Pseudomonadati</taxon>
        <taxon>Pseudomonadota</taxon>
        <taxon>Alphaproteobacteria</taxon>
        <taxon>Hyphomicrobiales</taxon>
        <taxon>Rhizobiaceae</taxon>
        <taxon>Sinorhizobium/Ensifer group</taxon>
        <taxon>Sinorhizobium</taxon>
    </lineage>
</organism>
<dbReference type="CDD" id="cd06127">
    <property type="entry name" value="DEDDh"/>
    <property type="match status" value="1"/>
</dbReference>
<reference evidence="2 3" key="1">
    <citation type="submission" date="2017-06" db="EMBL/GenBank/DDBJ databases">
        <title>Ensifer strains isolated from leguminous trees and herbs display diverse denitrification phenotypes with some acting as strong N2O sinks.</title>
        <authorList>
            <person name="Woliy K."/>
            <person name="Mania D."/>
            <person name="Bakken L.R."/>
            <person name="Frostegard A."/>
        </authorList>
    </citation>
    <scope>NUCLEOTIDE SEQUENCE [LARGE SCALE GENOMIC DNA]</scope>
    <source>
        <strain evidence="2 3">AC50a</strain>
    </source>
</reference>
<name>A0A2J0YU57_RHIML</name>
<proteinExistence type="predicted"/>
<gene>
    <name evidence="2" type="ORF">CEJ86_29765</name>
</gene>
<protein>
    <recommendedName>
        <fullName evidence="1">Exonuclease domain-containing protein</fullName>
    </recommendedName>
</protein>
<dbReference type="InterPro" id="IPR013520">
    <property type="entry name" value="Ribonucl_H"/>
</dbReference>
<dbReference type="SMART" id="SM00479">
    <property type="entry name" value="EXOIII"/>
    <property type="match status" value="1"/>
</dbReference>
<feature type="domain" description="Exonuclease" evidence="1">
    <location>
        <begin position="73"/>
        <end position="225"/>
    </location>
</feature>
<dbReference type="RefSeq" id="WP_100674626.1">
    <property type="nucleotide sequence ID" value="NZ_NJGD01000025.1"/>
</dbReference>
<dbReference type="Gene3D" id="3.30.420.10">
    <property type="entry name" value="Ribonuclease H-like superfamily/Ribonuclease H"/>
    <property type="match status" value="1"/>
</dbReference>
<dbReference type="InterPro" id="IPR012337">
    <property type="entry name" value="RNaseH-like_sf"/>
</dbReference>
<dbReference type="GO" id="GO:0003676">
    <property type="term" value="F:nucleic acid binding"/>
    <property type="evidence" value="ECO:0007669"/>
    <property type="project" value="InterPro"/>
</dbReference>
<accession>A0A2J0YU57</accession>
<comment type="caution">
    <text evidence="2">The sequence shown here is derived from an EMBL/GenBank/DDBJ whole genome shotgun (WGS) entry which is preliminary data.</text>
</comment>
<dbReference type="AlphaFoldDB" id="A0A2J0YU57"/>
<dbReference type="Proteomes" id="UP000231987">
    <property type="component" value="Unassembled WGS sequence"/>
</dbReference>
<dbReference type="InterPro" id="IPR036397">
    <property type="entry name" value="RNaseH_sf"/>
</dbReference>